<evidence type="ECO:0000256" key="1">
    <source>
        <dbReference type="ARBA" id="ARBA00022793"/>
    </source>
</evidence>
<gene>
    <name evidence="10" type="primary">speD</name>
    <name evidence="9" type="synonym">speH</name>
    <name evidence="10" type="ORF">ACFSTE_06080</name>
</gene>
<proteinExistence type="inferred from homology"/>
<feature type="chain" id="PRO_5044928442" description="S-adenosylmethionine decarboxylase beta chain" evidence="9">
    <location>
        <begin position="1"/>
        <end position="62"/>
    </location>
</feature>
<keyword evidence="2 9" id="KW-0068">Autocatalytic cleavage</keyword>
<dbReference type="PANTHER" id="PTHR33866">
    <property type="entry name" value="S-ADENOSYLMETHIONINE DECARBOXYLASE PROENZYME"/>
    <property type="match status" value="1"/>
</dbReference>
<dbReference type="PANTHER" id="PTHR33866:SF2">
    <property type="entry name" value="S-ADENOSYLMETHIONINE DECARBOXYLASE PROENZYME"/>
    <property type="match status" value="1"/>
</dbReference>
<comment type="PTM">
    <text evidence="9">Is synthesized initially as an inactive proenzyme. Formation of the active enzyme involves a self-maturation process in which the active site pyruvoyl group is generated from an internal serine residue via an autocatalytic post-translational modification. Two non-identical subunits are generated from the proenzyme in this reaction, and the pyruvate is formed at the N-terminus of the alpha chain, which is derived from the carboxyl end of the proenzyme. The post-translation cleavage follows an unusual pathway, termed non-hydrolytic serinolysis, in which the side chain hydroxyl group of the serine supplies its oxygen atom to form the C-terminus of the beta chain, while the remainder of the serine residue undergoes an oxidative deamination to produce ammonia and the pyruvoyl group blocking the N-terminus of the alpha chain.</text>
</comment>
<dbReference type="HAMAP" id="MF_00464">
    <property type="entry name" value="AdoMetDC_1"/>
    <property type="match status" value="1"/>
</dbReference>
<dbReference type="Pfam" id="PF02675">
    <property type="entry name" value="AdoMet_dc"/>
    <property type="match status" value="1"/>
</dbReference>
<keyword evidence="7 9" id="KW-0704">Schiff base</keyword>
<evidence type="ECO:0000256" key="9">
    <source>
        <dbReference type="HAMAP-Rule" id="MF_00464"/>
    </source>
</evidence>
<organism evidence="10 11">
    <name type="scientific">Aquimarina hainanensis</name>
    <dbReference type="NCBI Taxonomy" id="1578017"/>
    <lineage>
        <taxon>Bacteria</taxon>
        <taxon>Pseudomonadati</taxon>
        <taxon>Bacteroidota</taxon>
        <taxon>Flavobacteriia</taxon>
        <taxon>Flavobacteriales</taxon>
        <taxon>Flavobacteriaceae</taxon>
        <taxon>Aquimarina</taxon>
    </lineage>
</organism>
<evidence type="ECO:0000256" key="6">
    <source>
        <dbReference type="ARBA" id="ARBA00023239"/>
    </source>
</evidence>
<name>A0ABW5N853_9FLAO</name>
<feature type="active site" description="Proton acceptor; for processing activity" evidence="9">
    <location>
        <position position="68"/>
    </location>
</feature>
<keyword evidence="4 9" id="KW-0620">Polyamine biosynthesis</keyword>
<reference evidence="11" key="1">
    <citation type="journal article" date="2019" name="Int. J. Syst. Evol. Microbiol.">
        <title>The Global Catalogue of Microorganisms (GCM) 10K type strain sequencing project: providing services to taxonomists for standard genome sequencing and annotation.</title>
        <authorList>
            <consortium name="The Broad Institute Genomics Platform"/>
            <consortium name="The Broad Institute Genome Sequencing Center for Infectious Disease"/>
            <person name="Wu L."/>
            <person name="Ma J."/>
        </authorList>
    </citation>
    <scope>NUCLEOTIDE SEQUENCE [LARGE SCALE GENOMIC DNA]</scope>
    <source>
        <strain evidence="11">KCTC 42423</strain>
    </source>
</reference>
<dbReference type="EMBL" id="JBHULX010000004">
    <property type="protein sequence ID" value="MFD2590393.1"/>
    <property type="molecule type" value="Genomic_DNA"/>
</dbReference>
<dbReference type="GO" id="GO:0004014">
    <property type="term" value="F:adenosylmethionine decarboxylase activity"/>
    <property type="evidence" value="ECO:0007669"/>
    <property type="project" value="UniProtKB-EC"/>
</dbReference>
<keyword evidence="9" id="KW-0949">S-adenosyl-L-methionine</keyword>
<keyword evidence="3 9" id="KW-0745">Spermidine biosynthesis</keyword>
<comment type="pathway">
    <text evidence="9">Amine and polyamine biosynthesis; S-adenosylmethioninamine biosynthesis; S-adenosylmethioninamine from S-adenosyl-L-methionine: step 1/1.</text>
</comment>
<protein>
    <recommendedName>
        <fullName evidence="9">S-adenosylmethionine decarboxylase proenzyme</fullName>
        <shortName evidence="9">AdoMetDC</shortName>
        <shortName evidence="9">SAMDC</shortName>
        <ecNumber evidence="9">4.1.1.50</ecNumber>
    </recommendedName>
    <component>
        <recommendedName>
            <fullName evidence="9">S-adenosylmethionine decarboxylase beta chain</fullName>
        </recommendedName>
    </component>
    <component>
        <recommendedName>
            <fullName evidence="9">S-adenosylmethionine decarboxylase alpha chain</fullName>
        </recommendedName>
    </component>
</protein>
<feature type="active site" description="Proton donor; for catalytic activity" evidence="9">
    <location>
        <position position="83"/>
    </location>
</feature>
<evidence type="ECO:0000313" key="11">
    <source>
        <dbReference type="Proteomes" id="UP001597459"/>
    </source>
</evidence>
<evidence type="ECO:0000256" key="7">
    <source>
        <dbReference type="ARBA" id="ARBA00023270"/>
    </source>
</evidence>
<dbReference type="SUPFAM" id="SSF56276">
    <property type="entry name" value="S-adenosylmethionine decarboxylase"/>
    <property type="match status" value="1"/>
</dbReference>
<dbReference type="NCBIfam" id="TIGR03330">
    <property type="entry name" value="SAM_DCase_Bsu"/>
    <property type="match status" value="1"/>
</dbReference>
<evidence type="ECO:0000256" key="4">
    <source>
        <dbReference type="ARBA" id="ARBA00023115"/>
    </source>
</evidence>
<comment type="caution">
    <text evidence="10">The sequence shown here is derived from an EMBL/GenBank/DDBJ whole genome shotgun (WGS) entry which is preliminary data.</text>
</comment>
<dbReference type="InterPro" id="IPR017716">
    <property type="entry name" value="S-AdoMet_deCOase_pro-enz"/>
</dbReference>
<feature type="active site" description="Schiff-base intermediate with substrate; via pyruvic acid" evidence="9">
    <location>
        <position position="63"/>
    </location>
</feature>
<feature type="modified residue" description="Pyruvic acid (Ser); by autocatalysis" evidence="9">
    <location>
        <position position="63"/>
    </location>
</feature>
<evidence type="ECO:0000256" key="3">
    <source>
        <dbReference type="ARBA" id="ARBA00023066"/>
    </source>
</evidence>
<dbReference type="InterPro" id="IPR016067">
    <property type="entry name" value="S-AdoMet_deCO2ase_core"/>
</dbReference>
<evidence type="ECO:0000313" key="10">
    <source>
        <dbReference type="EMBL" id="MFD2590393.1"/>
    </source>
</evidence>
<accession>A0ABW5N853</accession>
<comment type="catalytic activity">
    <reaction evidence="9">
        <text>S-adenosyl-L-methionine + H(+) = S-adenosyl 3-(methylsulfanyl)propylamine + CO2</text>
        <dbReference type="Rhea" id="RHEA:15981"/>
        <dbReference type="ChEBI" id="CHEBI:15378"/>
        <dbReference type="ChEBI" id="CHEBI:16526"/>
        <dbReference type="ChEBI" id="CHEBI:57443"/>
        <dbReference type="ChEBI" id="CHEBI:59789"/>
        <dbReference type="EC" id="4.1.1.50"/>
    </reaction>
</comment>
<keyword evidence="6 9" id="KW-0456">Lyase</keyword>
<keyword evidence="5 9" id="KW-0865">Zymogen</keyword>
<dbReference type="Proteomes" id="UP001597459">
    <property type="component" value="Unassembled WGS sequence"/>
</dbReference>
<keyword evidence="11" id="KW-1185">Reference proteome</keyword>
<dbReference type="RefSeq" id="WP_176028270.1">
    <property type="nucleotide sequence ID" value="NZ_JBHSJV010000001.1"/>
</dbReference>
<dbReference type="EC" id="4.1.1.50" evidence="9"/>
<dbReference type="Gene3D" id="3.60.90.10">
    <property type="entry name" value="S-adenosylmethionine decarboxylase"/>
    <property type="match status" value="1"/>
</dbReference>
<sequence length="123" mass="13896">MPHLGLHCTWDVYTNDTQKLSYVPYIREVLHKVVDELGLSKVQEAFKQFDPIGVTGFILLEESHISIHTWPEHSYAAIDVFSCKDFDVTLVKNMLADLLHSDTIEIHELKRGNISQSGASNAS</sequence>
<comment type="cofactor">
    <cofactor evidence="9">
        <name>pyruvate</name>
        <dbReference type="ChEBI" id="CHEBI:15361"/>
    </cofactor>
    <text evidence="9">Binds 1 pyruvoyl group covalently per subunit.</text>
</comment>
<comment type="similarity">
    <text evidence="9">Belongs to the prokaryotic AdoMetDC family. Type 1 subfamily.</text>
</comment>
<feature type="site" description="Cleavage (non-hydrolytic); by autolysis" evidence="9">
    <location>
        <begin position="62"/>
        <end position="63"/>
    </location>
</feature>
<evidence type="ECO:0000256" key="2">
    <source>
        <dbReference type="ARBA" id="ARBA00022813"/>
    </source>
</evidence>
<feature type="chain" id="PRO_5044928441" description="S-adenosylmethionine decarboxylase alpha chain" evidence="9">
    <location>
        <begin position="63"/>
        <end position="123"/>
    </location>
</feature>
<comment type="function">
    <text evidence="9">Catalyzes the decarboxylation of S-adenosylmethionine to S-adenosylmethioninamine (dcAdoMet), the propylamine donor required for the synthesis of the polyamines spermine and spermidine from the diamine putrescine.</text>
</comment>
<evidence type="ECO:0000256" key="5">
    <source>
        <dbReference type="ARBA" id="ARBA00023145"/>
    </source>
</evidence>
<keyword evidence="8 9" id="KW-0670">Pyruvate</keyword>
<dbReference type="InterPro" id="IPR003826">
    <property type="entry name" value="AdoMetDC_fam_prok"/>
</dbReference>
<evidence type="ECO:0000256" key="8">
    <source>
        <dbReference type="ARBA" id="ARBA00023317"/>
    </source>
</evidence>
<keyword evidence="1 9" id="KW-0210">Decarboxylase</keyword>
<comment type="subunit">
    <text evidence="9">Heterotetramer of two alpha and two beta chains arranged as a dimer of alpha/beta heterodimers.</text>
</comment>